<dbReference type="SMART" id="SM00640">
    <property type="entry name" value="Glyco_32"/>
    <property type="match status" value="1"/>
</dbReference>
<evidence type="ECO:0000256" key="3">
    <source>
        <dbReference type="ARBA" id="ARBA00022729"/>
    </source>
</evidence>
<evidence type="ECO:0000259" key="7">
    <source>
        <dbReference type="PROSITE" id="PS51272"/>
    </source>
</evidence>
<keyword evidence="3" id="KW-0732">Signal</keyword>
<dbReference type="PROSITE" id="PS51272">
    <property type="entry name" value="SLH"/>
    <property type="match status" value="3"/>
</dbReference>
<dbReference type="GO" id="GO:0004564">
    <property type="term" value="F:beta-fructofuranosidase activity"/>
    <property type="evidence" value="ECO:0007669"/>
    <property type="project" value="UniProtKB-EC"/>
</dbReference>
<dbReference type="InterPro" id="IPR013189">
    <property type="entry name" value="Glyco_hydro_32_C"/>
</dbReference>
<evidence type="ECO:0000313" key="8">
    <source>
        <dbReference type="EMBL" id="MBB3154172.1"/>
    </source>
</evidence>
<evidence type="ECO:0000256" key="6">
    <source>
        <dbReference type="ARBA" id="ARBA00023295"/>
    </source>
</evidence>
<protein>
    <recommendedName>
        <fullName evidence="2">beta-fructofuranosidase</fullName>
        <ecNumber evidence="2">3.2.1.26</ecNumber>
    </recommendedName>
</protein>
<dbReference type="Pfam" id="PF00251">
    <property type="entry name" value="Glyco_hydro_32N"/>
    <property type="match status" value="1"/>
</dbReference>
<evidence type="ECO:0000256" key="5">
    <source>
        <dbReference type="ARBA" id="ARBA00023157"/>
    </source>
</evidence>
<dbReference type="EMBL" id="JACHXW010000014">
    <property type="protein sequence ID" value="MBB3154172.1"/>
    <property type="molecule type" value="Genomic_DNA"/>
</dbReference>
<evidence type="ECO:0000256" key="2">
    <source>
        <dbReference type="ARBA" id="ARBA00012758"/>
    </source>
</evidence>
<keyword evidence="9" id="KW-1185">Reference proteome</keyword>
<evidence type="ECO:0000256" key="4">
    <source>
        <dbReference type="ARBA" id="ARBA00022801"/>
    </source>
</evidence>
<dbReference type="InterPro" id="IPR013148">
    <property type="entry name" value="Glyco_hydro_32_N"/>
</dbReference>
<dbReference type="PANTHER" id="PTHR43101:SF1">
    <property type="entry name" value="BETA-FRUCTOSIDASE"/>
    <property type="match status" value="1"/>
</dbReference>
<evidence type="ECO:0000256" key="1">
    <source>
        <dbReference type="ARBA" id="ARBA00009902"/>
    </source>
</evidence>
<reference evidence="8 9" key="1">
    <citation type="submission" date="2020-08" db="EMBL/GenBank/DDBJ databases">
        <title>Genomic Encyclopedia of Type Strains, Phase III (KMG-III): the genomes of soil and plant-associated and newly described type strains.</title>
        <authorList>
            <person name="Whitman W."/>
        </authorList>
    </citation>
    <scope>NUCLEOTIDE SEQUENCE [LARGE SCALE GENOMIC DNA]</scope>
    <source>
        <strain evidence="8 9">CECT 8234</strain>
    </source>
</reference>
<dbReference type="CDD" id="cd08996">
    <property type="entry name" value="GH32_FFase"/>
    <property type="match status" value="1"/>
</dbReference>
<dbReference type="SMART" id="SM00560">
    <property type="entry name" value="LamGL"/>
    <property type="match status" value="1"/>
</dbReference>
<dbReference type="InterPro" id="IPR051214">
    <property type="entry name" value="GH32_Enzymes"/>
</dbReference>
<name>A0A7W5CAI3_9BACL</name>
<dbReference type="Proteomes" id="UP000518605">
    <property type="component" value="Unassembled WGS sequence"/>
</dbReference>
<sequence>MLIGHFKRQQIAIVTTLLLVFQLIVPAYFVTSVSAEDPPVTDDVFEIQNPGFETGDLTGWTVVEGSVFGSNSVSNETTWWAEEIPYNQEGAYHLNGWKTTEAATGKLRSSIFTLGGSGWISFKLGGGKNTDKVHVNVVDAESGKLVARYGNTEFADVNFPNEDQGMRLANMVQYKADLSAQLGKKLFLEIVDQASNDWGALFADAFFTYHLADPAEGVIATDLTPNLTDAQIENAGFETGDLTGWTVIEGDAFGPTSVTDSTYWWAENIPYNQEGSYHLNGWQTSEANTGKLRSSTFTLGGSGWTSFKLGGGKNTEMMHVNVVEADTGNIVAKFGNTEFADVNIPHVDQGMRLANMVQYKADLSLHLGKELYLEIIDAASSDWGVLFADAFFMYLAAEPMDGILATNLQQTEITNELVNPSFETGNMAGWTIVSGGAFGPDSVSGDATWWAENIPYNQEGTYHLNGWKHLEAETGVVRSSNFLLGGSGWISFKLGGAKNSSKAFINIVEADTKKVIARYGNSEFTDINFPDPGLGMRLANMEQYKADLSDHLGKELYVEIVDYATNDWGIIIADAFFMHHEVEPAEGVVAADIKPDFERYQVDNPSFETGDLTGWTIVEGQAFDGDSVSDETTYWNENIPYHQEGSYHLNGLRALEAETGKLRSSAFELGGTGWISFRLGGGKHTELVYVNVVDADTGKLIARYGNTEFADINFPNPDQGLRLANMEQYRADLSKHIGKNLYFEIVDNGTSDWGMIFADAFHTFNEIVPAEGIYAVNIMPKEIANRGFETGDFTDWTRDGSAFQVMNEALEAKEGTFYAASSDEGEGSITSNVFTLQGAGVINFRILEIQNSEDAFVALFDADSHAMLQKTGDISGNEQISWSVQEHFGKQVYVKVIDNSNEASIAVDGFQAHTTGTIAHLSLDEGSGKTALEEVRNLEHNVNYVFNDARYMNSKDPRWSSNGVKGGALLFDGYSNYIEIDAEEIVPVNDALTIEAWVSPRSYEWGDGNKLSAIVNQSDQDKAEGFALGMYRHGSWSMQVGIGGQWIEVWVHDRPLEKYKWNHVVATFDKEVGMIKVYLNGEEAASKVTPINIPITPSTENLIIGKNSKPVELAGLFSFNMFSGLMDEVSLRNKALTAQEVLAQYESVKVLHGGEVPNIPDADIDEDPSVFDGDQHRPQYHAMPPQNWMNEAHAPFYYNGKYHLFYQHNPQGPFWHQIHWGHWVSDDMVHWENVKPALAPEAGTLDPDGAWSGGATYDADGNPVLFYTAGNDSLSPNQRTAIATPADLTDPYLEDWVKHPVPVTEQNGNGIKNEFRDPFVWYDEEVDKWYQLVTSGMDDFSSGTALIYVSDDMYNWEYKGPLYTSNRNVYPELGTVWELPVLLPLGTDSQGDKKHIFIINPHEKPEHVLPTNDVQRDVEVFYWIGTWDRDSFRFIPDQEAPSKMDVGDGYLTAESGLVTPDGRSVIFSMVQNVRTPQAEYSSGWAHNLALPVALSLDSNDNLKIEPIEELHELRGTKLVDITNKNLNSANAHLKHVKGDMLEIVMEIDPGEAQKFGLKVRRSDNGEEETLIYYDKSTSTFNVDRTKSSIDPDVRVDGIQGGYVELDGENLKLHIYLDRSVVEAFANYKKKLTTRVYAGRYDSLGLQVWANDDITVKSMEVWDMNALTGEPAAPVYVPDNWDNSVYNNITELPNHDFATGDLTDWITEGNAFQDLHVSNVEKFWDEIYFNPSRKIPGGFHLWGHNEAAGGDSLTGTLKSQNFILGGNGRIDFLVSGGRDIDRLYVALVRASDGAELFKATATNYEEYQRKIWDASDYIGEELYMKVVDQSTGGFGHINVDDFNVPVRINQYSAPDGNISAGPKSNGQGKIIVKIAKGEKRVLLPADAAAIDGKNDLVIMHEDEDVELEIPADVLTELQRLVADTELKNAQILFEMDVVNADTVKELLEKAESKNKVNVKTAGEVYEFNLAIVTKDGITKKLTKFSKPIRIKLSASDEANLDLAGVYNIADDGSLEYVGGRYENGQLAAAVQHFSKYAALEYDKSFEDVSEQYWAHDVIKKLTAKHIVQGISEAEFGPKREVTRAEFTAFIARALELEASSQTSFKDVDSTMWYAKVIAAAYEAGIVTGHSADEFAPNNTITRQEMAMIIVRAYEYKSGKQVASSADATFMDGANISPWAKDAVNAAAELGLIQGRGNKQFVPNGHANRAESVQVVSKLLAVF</sequence>
<dbReference type="InterPro" id="IPR023296">
    <property type="entry name" value="Glyco_hydro_beta-prop_sf"/>
</dbReference>
<feature type="domain" description="SLH" evidence="7">
    <location>
        <begin position="2099"/>
        <end position="2162"/>
    </location>
</feature>
<proteinExistence type="inferred from homology"/>
<dbReference type="Gene3D" id="2.60.120.560">
    <property type="entry name" value="Exo-inulinase, domain 1"/>
    <property type="match status" value="1"/>
</dbReference>
<dbReference type="PANTHER" id="PTHR43101">
    <property type="entry name" value="BETA-FRUCTOSIDASE"/>
    <property type="match status" value="1"/>
</dbReference>
<dbReference type="RefSeq" id="WP_183567120.1">
    <property type="nucleotide sequence ID" value="NZ_CBCSLB010000014.1"/>
</dbReference>
<keyword evidence="6" id="KW-0326">Glycosidase</keyword>
<dbReference type="GO" id="GO:0005975">
    <property type="term" value="P:carbohydrate metabolic process"/>
    <property type="evidence" value="ECO:0007669"/>
    <property type="project" value="InterPro"/>
</dbReference>
<organism evidence="8 9">
    <name type="scientific">Paenibacillus endophyticus</name>
    <dbReference type="NCBI Taxonomy" id="1294268"/>
    <lineage>
        <taxon>Bacteria</taxon>
        <taxon>Bacillati</taxon>
        <taxon>Bacillota</taxon>
        <taxon>Bacilli</taxon>
        <taxon>Bacillales</taxon>
        <taxon>Paenibacillaceae</taxon>
        <taxon>Paenibacillus</taxon>
    </lineage>
</organism>
<dbReference type="Pfam" id="PF00395">
    <property type="entry name" value="SLH"/>
    <property type="match status" value="3"/>
</dbReference>
<dbReference type="Pfam" id="PF13385">
    <property type="entry name" value="Laminin_G_3"/>
    <property type="match status" value="1"/>
</dbReference>
<dbReference type="EC" id="3.2.1.26" evidence="2"/>
<dbReference type="Gene3D" id="2.60.120.200">
    <property type="match status" value="1"/>
</dbReference>
<keyword evidence="4 8" id="KW-0378">Hydrolase</keyword>
<dbReference type="InterPro" id="IPR001362">
    <property type="entry name" value="Glyco_hydro_32"/>
</dbReference>
<evidence type="ECO:0000313" key="9">
    <source>
        <dbReference type="Proteomes" id="UP000518605"/>
    </source>
</evidence>
<feature type="domain" description="SLH" evidence="7">
    <location>
        <begin position="2040"/>
        <end position="2098"/>
    </location>
</feature>
<accession>A0A7W5CAI3</accession>
<dbReference type="SUPFAM" id="SSF49899">
    <property type="entry name" value="Concanavalin A-like lectins/glucanases"/>
    <property type="match status" value="2"/>
</dbReference>
<dbReference type="Gene3D" id="2.60.120.260">
    <property type="entry name" value="Galactose-binding domain-like"/>
    <property type="match status" value="3"/>
</dbReference>
<dbReference type="SUPFAM" id="SSF75005">
    <property type="entry name" value="Arabinanase/levansucrase/invertase"/>
    <property type="match status" value="1"/>
</dbReference>
<dbReference type="InterPro" id="IPR013320">
    <property type="entry name" value="ConA-like_dom_sf"/>
</dbReference>
<comment type="similarity">
    <text evidence="1">Belongs to the glycosyl hydrolase 32 family.</text>
</comment>
<dbReference type="Gene3D" id="2.115.10.20">
    <property type="entry name" value="Glycosyl hydrolase domain, family 43"/>
    <property type="match status" value="1"/>
</dbReference>
<comment type="caution">
    <text evidence="8">The sequence shown here is derived from an EMBL/GenBank/DDBJ whole genome shotgun (WGS) entry which is preliminary data.</text>
</comment>
<gene>
    <name evidence="8" type="ORF">FHS16_004248</name>
</gene>
<feature type="domain" description="SLH" evidence="7">
    <location>
        <begin position="2165"/>
        <end position="2221"/>
    </location>
</feature>
<keyword evidence="5" id="KW-1015">Disulfide bond</keyword>
<dbReference type="InterPro" id="IPR006558">
    <property type="entry name" value="LamG-like"/>
</dbReference>
<dbReference type="InterPro" id="IPR001119">
    <property type="entry name" value="SLH_dom"/>
</dbReference>
<dbReference type="Pfam" id="PF08244">
    <property type="entry name" value="Glyco_hydro_32C"/>
    <property type="match status" value="1"/>
</dbReference>